<evidence type="ECO:0000256" key="6">
    <source>
        <dbReference type="ARBA" id="ARBA00022989"/>
    </source>
</evidence>
<dbReference type="Gene3D" id="2.60.40.150">
    <property type="entry name" value="C2 domain"/>
    <property type="match status" value="4"/>
</dbReference>
<keyword evidence="4" id="KW-0677">Repeat</keyword>
<comment type="subcellular location">
    <subcellularLocation>
        <location evidence="1">Membrane</location>
        <topology evidence="1">Single-pass membrane protein</topology>
    </subcellularLocation>
</comment>
<feature type="domain" description="C2" evidence="10">
    <location>
        <begin position="57"/>
        <end position="214"/>
    </location>
</feature>
<dbReference type="GO" id="GO:0007009">
    <property type="term" value="P:plasma membrane organization"/>
    <property type="evidence" value="ECO:0007669"/>
    <property type="project" value="TreeGrafter"/>
</dbReference>
<dbReference type="CDD" id="cd04037">
    <property type="entry name" value="C2E_Ferlin"/>
    <property type="match status" value="1"/>
</dbReference>
<dbReference type="CDD" id="cd04018">
    <property type="entry name" value="C2C_Ferlin"/>
    <property type="match status" value="1"/>
</dbReference>
<evidence type="ECO:0000256" key="4">
    <source>
        <dbReference type="ARBA" id="ARBA00022737"/>
    </source>
</evidence>
<dbReference type="Pfam" id="PF00168">
    <property type="entry name" value="C2"/>
    <property type="match status" value="4"/>
</dbReference>
<feature type="compositionally biased region" description="Basic and acidic residues" evidence="8">
    <location>
        <begin position="1052"/>
        <end position="1061"/>
    </location>
</feature>
<dbReference type="InterPro" id="IPR035892">
    <property type="entry name" value="C2_domain_sf"/>
</dbReference>
<dbReference type="InterPro" id="IPR037721">
    <property type="entry name" value="Ferlin"/>
</dbReference>
<dbReference type="InterPro" id="IPR037722">
    <property type="entry name" value="C2C_Ferlin"/>
</dbReference>
<keyword evidence="3" id="KW-0479">Metal-binding</keyword>
<dbReference type="InterPro" id="IPR012968">
    <property type="entry name" value="FerIin_dom"/>
</dbReference>
<dbReference type="Pfam" id="PF08151">
    <property type="entry name" value="FerI"/>
    <property type="match status" value="1"/>
</dbReference>
<dbReference type="InterPro" id="IPR032362">
    <property type="entry name" value="Ferlin_C"/>
</dbReference>
<feature type="domain" description="C2" evidence="10">
    <location>
        <begin position="1247"/>
        <end position="1365"/>
    </location>
</feature>
<dbReference type="InterPro" id="IPR037724">
    <property type="entry name" value="C2E_Ferlin"/>
</dbReference>
<evidence type="ECO:0000256" key="3">
    <source>
        <dbReference type="ARBA" id="ARBA00022723"/>
    </source>
</evidence>
<dbReference type="PROSITE" id="PS50004">
    <property type="entry name" value="C2"/>
    <property type="match status" value="3"/>
</dbReference>
<dbReference type="SMART" id="SM00239">
    <property type="entry name" value="C2"/>
    <property type="match status" value="4"/>
</dbReference>
<dbReference type="Pfam" id="PF08150">
    <property type="entry name" value="FerB"/>
    <property type="match status" value="1"/>
</dbReference>
<dbReference type="SMART" id="SM01201">
    <property type="entry name" value="FerB"/>
    <property type="match status" value="1"/>
</dbReference>
<dbReference type="InterPro" id="IPR037725">
    <property type="entry name" value="C2F_Ferlin"/>
</dbReference>
<dbReference type="CDD" id="cd08374">
    <property type="entry name" value="C2F_Ferlin"/>
    <property type="match status" value="1"/>
</dbReference>
<feature type="compositionally biased region" description="Basic and acidic residues" evidence="8">
    <location>
        <begin position="1004"/>
        <end position="1013"/>
    </location>
</feature>
<dbReference type="EMBL" id="OE179715">
    <property type="protein sequence ID" value="CAD7569558.1"/>
    <property type="molecule type" value="Genomic_DNA"/>
</dbReference>
<organism evidence="11">
    <name type="scientific">Timema californicum</name>
    <name type="common">California timema</name>
    <name type="synonym">Walking stick</name>
    <dbReference type="NCBI Taxonomy" id="61474"/>
    <lineage>
        <taxon>Eukaryota</taxon>
        <taxon>Metazoa</taxon>
        <taxon>Ecdysozoa</taxon>
        <taxon>Arthropoda</taxon>
        <taxon>Hexapoda</taxon>
        <taxon>Insecta</taxon>
        <taxon>Pterygota</taxon>
        <taxon>Neoptera</taxon>
        <taxon>Polyneoptera</taxon>
        <taxon>Phasmatodea</taxon>
        <taxon>Timematodea</taxon>
        <taxon>Timematoidea</taxon>
        <taxon>Timematidae</taxon>
        <taxon>Timema</taxon>
    </lineage>
</organism>
<evidence type="ECO:0000256" key="9">
    <source>
        <dbReference type="SAM" id="Phobius"/>
    </source>
</evidence>
<dbReference type="InterPro" id="IPR037723">
    <property type="entry name" value="C2D_Ferlin"/>
</dbReference>
<feature type="domain" description="C2" evidence="10">
    <location>
        <begin position="602"/>
        <end position="730"/>
    </location>
</feature>
<gene>
    <name evidence="11" type="ORF">TCMB3V08_LOCUS2293</name>
</gene>
<dbReference type="SUPFAM" id="SSF49562">
    <property type="entry name" value="C2 domain (Calcium/lipid-binding domain, CaLB)"/>
    <property type="match status" value="4"/>
</dbReference>
<keyword evidence="6 9" id="KW-1133">Transmembrane helix</keyword>
<dbReference type="FunFam" id="2.60.40.150:FF:000054">
    <property type="entry name" value="otoferlin isoform X2"/>
    <property type="match status" value="1"/>
</dbReference>
<dbReference type="CDD" id="cd04017">
    <property type="entry name" value="C2D_Ferlin"/>
    <property type="match status" value="1"/>
</dbReference>
<dbReference type="GO" id="GO:0046872">
    <property type="term" value="F:metal ion binding"/>
    <property type="evidence" value="ECO:0007669"/>
    <property type="project" value="UniProtKB-KW"/>
</dbReference>
<name>A0A7R9P4R0_TIMCA</name>
<protein>
    <submittedName>
        <fullName evidence="11">(California timema) hypothetical protein</fullName>
    </submittedName>
</protein>
<dbReference type="InterPro" id="IPR000008">
    <property type="entry name" value="C2_dom"/>
</dbReference>
<reference evidence="11" key="1">
    <citation type="submission" date="2020-11" db="EMBL/GenBank/DDBJ databases">
        <authorList>
            <person name="Tran Van P."/>
        </authorList>
    </citation>
    <scope>NUCLEOTIDE SEQUENCE</scope>
</reference>
<keyword evidence="7 9" id="KW-0472">Membrane</keyword>
<dbReference type="PANTHER" id="PTHR12546">
    <property type="entry name" value="FER-1-LIKE"/>
    <property type="match status" value="1"/>
</dbReference>
<evidence type="ECO:0000256" key="7">
    <source>
        <dbReference type="ARBA" id="ARBA00023136"/>
    </source>
</evidence>
<dbReference type="Pfam" id="PF22901">
    <property type="entry name" value="dsrm_Ferlin"/>
    <property type="match status" value="1"/>
</dbReference>
<evidence type="ECO:0000256" key="1">
    <source>
        <dbReference type="ARBA" id="ARBA00004167"/>
    </source>
</evidence>
<dbReference type="InterPro" id="IPR012561">
    <property type="entry name" value="Ferlin_B-domain"/>
</dbReference>
<dbReference type="Pfam" id="PF16165">
    <property type="entry name" value="Ferlin_C"/>
    <property type="match status" value="1"/>
</dbReference>
<dbReference type="InterPro" id="IPR055072">
    <property type="entry name" value="Ferlin_DSRM"/>
</dbReference>
<feature type="region of interest" description="Disordered" evidence="8">
    <location>
        <begin position="1049"/>
        <end position="1073"/>
    </location>
</feature>
<dbReference type="SMART" id="SM01202">
    <property type="entry name" value="FerI"/>
    <property type="match status" value="1"/>
</dbReference>
<dbReference type="GO" id="GO:0016020">
    <property type="term" value="C:membrane"/>
    <property type="evidence" value="ECO:0007669"/>
    <property type="project" value="UniProtKB-SubCell"/>
</dbReference>
<evidence type="ECO:0000256" key="2">
    <source>
        <dbReference type="ARBA" id="ARBA00022692"/>
    </source>
</evidence>
<accession>A0A7R9P4R0</accession>
<sequence length="1969" mass="226049">MSNDDESVSTDHQFYHKWALLTDPDDIAGGPKGYLKCDISVIGKGDTVKVPQKSEKDEDDIEANLLLPDGVPVERQRARFIVRVYRADGLPKMNSSIVANVKKAFTGEFKDLVDPYVQVSFAGLTLPYLSPGQRSPAKITSHFEIIFQGKTSVKKHSYAPVWNEQLVFTEMFPPLCQRIKIQLRDNDPVNNTVIGTHFIDLKTISNDGEKVFCSVSLTCADFVFGFESALLFPVAGLGYTRGQNKSYSTSRDGVANHRKWLCFLPTFGPTFIHLYGSTRDYSLIDEHSNLNTGLGEGVSYRARLLVAIRTEITDNIDLAPSEVEVEPTFPINETAYGKNEEFFMFTTVLDVTMIDKKLGDKPIYLEISIGNAGNTIDGHNQTTRELSDSDSDDNIEVVTTTEATWQSTTPPVKPMTNDRLYYYLPYWDNKPCMHVRSIWPDYRRRMYNSNIIAKIVDKLEQIGNMARNLKALVTKHSFKERYKTAQTYLHKLRFLIEDPQHAMPDVFMWVISNGKRVAYQRILARDLIYSIVDEESGRDCAKVQTLFLKLPGKKGIGPSGWSIQAKLQVYMWLGLLKHKKNFVNGLPKGYEVSHELRNAERPRAMPPSTIHYVEKHTFQMRAHMYQARSLIGSDASGLSDPFARVIVSEYCKTTQVIDETLSPTWDELLVFEEILIYGTKQEIKSEPPAIIIEIFDQDKVLLEEAYSKPEFPPSLEWYELTRGPDHAGELLATFELLQLTQTTDEASLPALPEAKLVAESGIGDSDTGPILPVPRGIRPTLAKYRIEVLFWGLRDLKRIHLLTVDKPRVDIECAGHILYSSVIQNAKKNPNFGTPVKFLELVLAAVQSKCRNLQHLHSCCRYLKKLQSKCKYLLQLQSCCRYLKKLQSKCKYLQQLQSCCRYLKKLQSKCKYLQQFQSCCRYLKKLQSKCRYLQHLQSCCGYLKKLQSKCRYLQHLQNVDPANPNQLTANSYTVVDTDNREVSPLLPKAKDTPIMLDYGTSQPTKKELKTEVNKKRKQSLSDEVDNDEASRDWWTKYFASVEAMIEGTSQPTKKELKTEVNKKRKQSLSDEVDNDEASRDWWTKYFASVEAMIEENKEARKETAHLQSQQNGTLQIYLDEATHNANALQECKRELSWSSERSEKKKHTLKGAATAAKFVARLSPKSARRKKELSTALMKIYPCELEMQPEYNGFKEWLLTFDLYRGKKTGDDIEDETRVVGTFKGAIKVYKWPLPKDIEDHTIMGFDPQYGFFQGLPSNDPIHVLVRVYVIKANDLHPMDLNGKADPYVVLQLGSKRISDKDSYISKQLNPVFGKCFEIEATFPQDSMLTIQILDWDLVGSDDLIGETRIDLENRFYSRHRATCGIARKYEEYAVLLLDISFPNDCAKVVGYGYNQWRDPMKPTQILTKLCKDGKIDGPIYTNVGLEEHMALAVLHRWHEFPRIGCQLVPDHVETRPLYNPDKPGIEQGKLEMWVDMFPMDMPLPGPALDISPRKPKSYELRIVVWNTDDVVLEDDAFFTGEKMSDIYVKGTLSVFRCYMASFPGGCRCFYAIWHLPQEVVDVSMLYGIFLRRLSMFLCYLASFPGRCQCFDAIWHLSQEVVDVSMLYGIFPRRLSMFRCYMASFPGGCRCFDAIWHLSQEVVDVSMLYGIFPRRLSMFRCYMASFPGGCRCFDAIWHLSQEVVDVSMLYGIFPRRLSMFLCYMASFPGGCRCFDAIWHLHQEVVDVSMLYGIFPRRWLKGPEDCQCTDIHYRSLTGEGNFNWRFIYPFDYLVAEEKIVISRKESLFSWDETECKIPARLEMQVWDADHFSADDFLGAITLDLNRFPRGAKSSKLCTLNMLKMDGSVPMVNIFKQKRVKGWWPFYIKKENEEMELTGKVEAEIHLLSKEEAEKNPAGFGRNEPDPLDKPNRPDASFMWFLNPLKSIRYIVWHNYKWAILKLLVVFALAIVLLLFFYSVPGYTVKKIIGA</sequence>
<feature type="transmembrane region" description="Helical" evidence="9">
    <location>
        <begin position="1936"/>
        <end position="1956"/>
    </location>
</feature>
<keyword evidence="2 9" id="KW-0812">Transmembrane</keyword>
<evidence type="ECO:0000256" key="8">
    <source>
        <dbReference type="SAM" id="MobiDB-lite"/>
    </source>
</evidence>
<proteinExistence type="predicted"/>
<evidence type="ECO:0000313" key="11">
    <source>
        <dbReference type="EMBL" id="CAD7569558.1"/>
    </source>
</evidence>
<feature type="region of interest" description="Disordered" evidence="8">
    <location>
        <begin position="993"/>
        <end position="1025"/>
    </location>
</feature>
<evidence type="ECO:0000256" key="5">
    <source>
        <dbReference type="ARBA" id="ARBA00022837"/>
    </source>
</evidence>
<dbReference type="PANTHER" id="PTHR12546:SF60">
    <property type="entry name" value="MISFIRE, ISOFORM F"/>
    <property type="match status" value="1"/>
</dbReference>
<evidence type="ECO:0000259" key="10">
    <source>
        <dbReference type="PROSITE" id="PS50004"/>
    </source>
</evidence>
<keyword evidence="5" id="KW-0106">Calcium</keyword>